<name>A0A160T0A1_9CHLR</name>
<organism evidence="1 2">
    <name type="scientific">Candidatus Promineifilum breve</name>
    <dbReference type="NCBI Taxonomy" id="1806508"/>
    <lineage>
        <taxon>Bacteria</taxon>
        <taxon>Bacillati</taxon>
        <taxon>Chloroflexota</taxon>
        <taxon>Ardenticatenia</taxon>
        <taxon>Candidatus Promineifilales</taxon>
        <taxon>Candidatus Promineifilaceae</taxon>
        <taxon>Candidatus Promineifilum</taxon>
    </lineage>
</organism>
<proteinExistence type="predicted"/>
<protein>
    <recommendedName>
        <fullName evidence="3">Orc1-like AAA ATPase domain-containing protein</fullName>
    </recommendedName>
</protein>
<dbReference type="Gene3D" id="3.40.50.300">
    <property type="entry name" value="P-loop containing nucleotide triphosphate hydrolases"/>
    <property type="match status" value="1"/>
</dbReference>
<keyword evidence="2" id="KW-1185">Reference proteome</keyword>
<dbReference type="EMBL" id="LN890655">
    <property type="protein sequence ID" value="CUS02884.2"/>
    <property type="molecule type" value="Genomic_DNA"/>
</dbReference>
<evidence type="ECO:0000313" key="1">
    <source>
        <dbReference type="EMBL" id="CUS02884.2"/>
    </source>
</evidence>
<evidence type="ECO:0008006" key="3">
    <source>
        <dbReference type="Google" id="ProtNLM"/>
    </source>
</evidence>
<evidence type="ECO:0000313" key="2">
    <source>
        <dbReference type="Proteomes" id="UP000215027"/>
    </source>
</evidence>
<dbReference type="InterPro" id="IPR027417">
    <property type="entry name" value="P-loop_NTPase"/>
</dbReference>
<dbReference type="Proteomes" id="UP000215027">
    <property type="component" value="Chromosome I"/>
</dbReference>
<accession>A0A160T0A1</accession>
<gene>
    <name evidence="1" type="ORF">CFX0092_A1006</name>
</gene>
<dbReference type="AlphaFoldDB" id="A0A160T0A1"/>
<dbReference type="KEGG" id="pbf:CFX0092_A1006"/>
<dbReference type="SUPFAM" id="SSF52540">
    <property type="entry name" value="P-loop containing nucleoside triphosphate hydrolases"/>
    <property type="match status" value="1"/>
</dbReference>
<reference evidence="1" key="1">
    <citation type="submission" date="2016-01" db="EMBL/GenBank/DDBJ databases">
        <authorList>
            <person name="Mcilroy J.S."/>
            <person name="Karst M S."/>
            <person name="Albertsen M."/>
        </authorList>
    </citation>
    <scope>NUCLEOTIDE SEQUENCE</scope>
    <source>
        <strain evidence="1">Cfx-K</strain>
    </source>
</reference>
<dbReference type="RefSeq" id="WP_197699881.1">
    <property type="nucleotide sequence ID" value="NZ_LN890655.1"/>
</dbReference>
<sequence>MQQRLEQARRRRFVGRESERELLRATLTAAELPFFVLHVFGPGGIGKTSLMREFAALAHDHGLPVALIDGRNVDPSPDSFLRAVGVALNLSPGSDPLDYLASHTGRLLLLVDTYELLTPIDGWLREQFLPGLRDDIFVVLAGRQPPALPWRTDTGWQALVRILPLRNLGPDESRAYLQLRGVPDGQIDAVLDFTHGHALALSLVADVYDQGPDTQFKPEAAPDVIHTLLDQLIRQVPSPLHRAALEATSLVKLMTESLLAALLAQDDVHDLFEWLRGLSFMEADRRGVFPHDLAREALTADIRWRNFDWFTELHTRARAYYMTRIRRAAGQEQRRILSELIYLHRENPSVRPFFLWQEVGTVFTDGMRPDDVELLAEMVERHEGAASAALAVHWLSRQPHNVSVLRGATGEPVGFLARVTLEATTPGDRQLDPAVAAAWDVLAHKPLRSGETALLFRFWMAAESYQSVSPEQTRLVLNIIQDYLITPGLAYTFVPLADPEFWRMAFEYSDMERLPEADFTVGQRRYGVYGHDWRVRPPLAWFELLAEREMNMAAAGPRVKTAAESLIVLSEADFATAVRDALRDYTDTAALTANPLVRSRFVLAAGGGDTPAARVAALRKIVRETAESLQKSPRLAKYYRAVYHTYFQPAMTQEQAAEVIDLPFSTYRRHLRSGIEELTARLWAREIGNLEN</sequence>